<name>A0ACB9MDZ9_BAUVA</name>
<organism evidence="1 2">
    <name type="scientific">Bauhinia variegata</name>
    <name type="common">Purple orchid tree</name>
    <name type="synonym">Phanera variegata</name>
    <dbReference type="NCBI Taxonomy" id="167791"/>
    <lineage>
        <taxon>Eukaryota</taxon>
        <taxon>Viridiplantae</taxon>
        <taxon>Streptophyta</taxon>
        <taxon>Embryophyta</taxon>
        <taxon>Tracheophyta</taxon>
        <taxon>Spermatophyta</taxon>
        <taxon>Magnoliopsida</taxon>
        <taxon>eudicotyledons</taxon>
        <taxon>Gunneridae</taxon>
        <taxon>Pentapetalae</taxon>
        <taxon>rosids</taxon>
        <taxon>fabids</taxon>
        <taxon>Fabales</taxon>
        <taxon>Fabaceae</taxon>
        <taxon>Cercidoideae</taxon>
        <taxon>Cercideae</taxon>
        <taxon>Bauhiniinae</taxon>
        <taxon>Bauhinia</taxon>
    </lineage>
</organism>
<comment type="caution">
    <text evidence="1">The sequence shown here is derived from an EMBL/GenBank/DDBJ whole genome shotgun (WGS) entry which is preliminary data.</text>
</comment>
<reference evidence="1 2" key="1">
    <citation type="journal article" date="2022" name="DNA Res.">
        <title>Chromosomal-level genome assembly of the orchid tree Bauhinia variegata (Leguminosae; Cercidoideae) supports the allotetraploid origin hypothesis of Bauhinia.</title>
        <authorList>
            <person name="Zhong Y."/>
            <person name="Chen Y."/>
            <person name="Zheng D."/>
            <person name="Pang J."/>
            <person name="Liu Y."/>
            <person name="Luo S."/>
            <person name="Meng S."/>
            <person name="Qian L."/>
            <person name="Wei D."/>
            <person name="Dai S."/>
            <person name="Zhou R."/>
        </authorList>
    </citation>
    <scope>NUCLEOTIDE SEQUENCE [LARGE SCALE GENOMIC DNA]</scope>
    <source>
        <strain evidence="1">BV-YZ2020</strain>
    </source>
</reference>
<dbReference type="Proteomes" id="UP000828941">
    <property type="component" value="Chromosome 9"/>
</dbReference>
<protein>
    <submittedName>
        <fullName evidence="1">Uncharacterized protein</fullName>
    </submittedName>
</protein>
<keyword evidence="2" id="KW-1185">Reference proteome</keyword>
<sequence length="272" mass="30399">MTKSNPEQQHHINEDSHSARIEPANFDYRNVCCVFAIAQFCFFKILHIISSIPPCQNSEDQLGIFSSREIGIDLNLQLDSVEENGESESFSDNKSDSSANEANRCRDQGESRQEKSAEVSELTNDQAQTLHIDDNGDDREETKFEDQKSTGGDNCLDLVIEAAKVISASSAKDDSGFEGLSRDRVVSGQLRTRRTSHRSGILELREPIDKGKQKWMVVGFHDEMDNTSPVVRSKRGRSQALPYRFRDSVVGPLKRSRTSSTTAASRKRLIGS</sequence>
<dbReference type="EMBL" id="CM039434">
    <property type="protein sequence ID" value="KAI4322372.1"/>
    <property type="molecule type" value="Genomic_DNA"/>
</dbReference>
<gene>
    <name evidence="1" type="ORF">L6164_022075</name>
</gene>
<evidence type="ECO:0000313" key="2">
    <source>
        <dbReference type="Proteomes" id="UP000828941"/>
    </source>
</evidence>
<proteinExistence type="predicted"/>
<accession>A0ACB9MDZ9</accession>
<evidence type="ECO:0000313" key="1">
    <source>
        <dbReference type="EMBL" id="KAI4322372.1"/>
    </source>
</evidence>